<accession>A0ABQ2RZU0</accession>
<gene>
    <name evidence="1" type="ORF">GCM10008960_09420</name>
</gene>
<evidence type="ECO:0000313" key="2">
    <source>
        <dbReference type="Proteomes" id="UP000644548"/>
    </source>
</evidence>
<dbReference type="Proteomes" id="UP000644548">
    <property type="component" value="Unassembled WGS sequence"/>
</dbReference>
<keyword evidence="2" id="KW-1185">Reference proteome</keyword>
<dbReference type="RefSeq" id="WP_189071942.1">
    <property type="nucleotide sequence ID" value="NZ_BMQN01000001.1"/>
</dbReference>
<name>A0ABQ2RZU0_9DEIO</name>
<organism evidence="1 2">
    <name type="scientific">Deinococcus sedimenti</name>
    <dbReference type="NCBI Taxonomy" id="1867090"/>
    <lineage>
        <taxon>Bacteria</taxon>
        <taxon>Thermotogati</taxon>
        <taxon>Deinococcota</taxon>
        <taxon>Deinococci</taxon>
        <taxon>Deinococcales</taxon>
        <taxon>Deinococcaceae</taxon>
        <taxon>Deinococcus</taxon>
    </lineage>
</organism>
<dbReference type="EMBL" id="BMQN01000001">
    <property type="protein sequence ID" value="GGR84491.1"/>
    <property type="molecule type" value="Genomic_DNA"/>
</dbReference>
<sequence>MMPGLSDVLAKLSVLTRTLEPEQAAVPQNYAGAGARGIPGYLTSVGGQYIQLEEPEVVSTSGSISRVWITIACVASDRMASDALALLVQRTLSGTQARRGIYRPVKLDFARQTGPGVYVTRPIFEFIHIQE</sequence>
<protein>
    <recommendedName>
        <fullName evidence="3">DUF3168 domain-containing protein</fullName>
    </recommendedName>
</protein>
<evidence type="ECO:0000313" key="1">
    <source>
        <dbReference type="EMBL" id="GGR84491.1"/>
    </source>
</evidence>
<reference evidence="2" key="1">
    <citation type="journal article" date="2019" name="Int. J. Syst. Evol. Microbiol.">
        <title>The Global Catalogue of Microorganisms (GCM) 10K type strain sequencing project: providing services to taxonomists for standard genome sequencing and annotation.</title>
        <authorList>
            <consortium name="The Broad Institute Genomics Platform"/>
            <consortium name="The Broad Institute Genome Sequencing Center for Infectious Disease"/>
            <person name="Wu L."/>
            <person name="Ma J."/>
        </authorList>
    </citation>
    <scope>NUCLEOTIDE SEQUENCE [LARGE SCALE GENOMIC DNA]</scope>
    <source>
        <strain evidence="2">JCM 31405</strain>
    </source>
</reference>
<proteinExistence type="predicted"/>
<evidence type="ECO:0008006" key="3">
    <source>
        <dbReference type="Google" id="ProtNLM"/>
    </source>
</evidence>
<comment type="caution">
    <text evidence="1">The sequence shown here is derived from an EMBL/GenBank/DDBJ whole genome shotgun (WGS) entry which is preliminary data.</text>
</comment>